<feature type="region of interest" description="Disordered" evidence="1">
    <location>
        <begin position="458"/>
        <end position="512"/>
    </location>
</feature>
<name>A0ABR2KSR7_9EUKA</name>
<evidence type="ECO:0000256" key="1">
    <source>
        <dbReference type="SAM" id="MobiDB-lite"/>
    </source>
</evidence>
<reference evidence="2 3" key="1">
    <citation type="submission" date="2024-04" db="EMBL/GenBank/DDBJ databases">
        <title>Tritrichomonas musculus Genome.</title>
        <authorList>
            <person name="Alves-Ferreira E."/>
            <person name="Grigg M."/>
            <person name="Lorenzi H."/>
            <person name="Galac M."/>
        </authorList>
    </citation>
    <scope>NUCLEOTIDE SEQUENCE [LARGE SCALE GENOMIC DNA]</scope>
    <source>
        <strain evidence="2 3">EAF2021</strain>
    </source>
</reference>
<feature type="region of interest" description="Disordered" evidence="1">
    <location>
        <begin position="520"/>
        <end position="539"/>
    </location>
</feature>
<sequence>MTQQVPRIPIPPAGIPSTYTSRSLRLKHYLESQRGGPFSVEQEKPKRPALLSHRELLQVNADKKKYQAWLNRWDRDPNVGRFLMLNEFLKQCKGMSKAQLDELYGNSSELVFIHMYAFLRLNYARGCSIALQLQALRVFFEASSGYCFAYQFLSSGGSVLLLELIKMQSNLSEEDIREVLQTFLSLTAHGPKAQQLITETKIVEVFTNAIPEFTSSEHHHMTVMLFAQIAEGDEEHAEIFCNAFRSQFSKYASIPGESLLTAAHIYHILFSARIAKETDIKNTIGDFLSLTTTESLDVQHEAIQIFKQLLDNLIPLRRKFLFDVVIDLITVNVDEIAADDLDERLYQQTFSLRLLQEILKKKSPTALALYQMNQRILPALIRAIGNTQNYAAQKAACLVIAQMSTIWPATRNYLTNAMPNDWVQDLLTRPNQFCLQMTPTQIDTFQGAEPSHFFFDSETASKGTNGTDDKIASQNTTNNQNISASQNNEEEEELNQVRKPSTAKPEPQIVMRPTALKYIPVSMPKKGKGSPKITLPKTQ</sequence>
<dbReference type="Proteomes" id="UP001470230">
    <property type="component" value="Unassembled WGS sequence"/>
</dbReference>
<dbReference type="PANTHER" id="PTHR34258">
    <property type="entry name" value="ARMADILLO-LIKE HELICAL DOMAIN CONTAINING PROTEIN 1"/>
    <property type="match status" value="1"/>
</dbReference>
<dbReference type="Pfam" id="PF17741">
    <property type="entry name" value="DUF5578"/>
    <property type="match status" value="1"/>
</dbReference>
<evidence type="ECO:0000313" key="2">
    <source>
        <dbReference type="EMBL" id="KAK8894179.1"/>
    </source>
</evidence>
<dbReference type="EMBL" id="JAPFFF010000003">
    <property type="protein sequence ID" value="KAK8894179.1"/>
    <property type="molecule type" value="Genomic_DNA"/>
</dbReference>
<accession>A0ABR2KSR7</accession>
<keyword evidence="3" id="KW-1185">Reference proteome</keyword>
<organism evidence="2 3">
    <name type="scientific">Tritrichomonas musculus</name>
    <dbReference type="NCBI Taxonomy" id="1915356"/>
    <lineage>
        <taxon>Eukaryota</taxon>
        <taxon>Metamonada</taxon>
        <taxon>Parabasalia</taxon>
        <taxon>Tritrichomonadida</taxon>
        <taxon>Tritrichomonadidae</taxon>
        <taxon>Tritrichomonas</taxon>
    </lineage>
</organism>
<comment type="caution">
    <text evidence="2">The sequence shown here is derived from an EMBL/GenBank/DDBJ whole genome shotgun (WGS) entry which is preliminary data.</text>
</comment>
<feature type="compositionally biased region" description="Low complexity" evidence="1">
    <location>
        <begin position="472"/>
        <end position="487"/>
    </location>
</feature>
<dbReference type="PANTHER" id="PTHR34258:SF1">
    <property type="entry name" value="ARMADILLO-LIKE HELICAL DOMAIN CONTAINING PROTEIN 1"/>
    <property type="match status" value="1"/>
</dbReference>
<dbReference type="InterPro" id="IPR041090">
    <property type="entry name" value="DUF5578"/>
</dbReference>
<evidence type="ECO:0008006" key="4">
    <source>
        <dbReference type="Google" id="ProtNLM"/>
    </source>
</evidence>
<protein>
    <recommendedName>
        <fullName evidence="4">TOG domain-containing protein</fullName>
    </recommendedName>
</protein>
<dbReference type="InterPro" id="IPR011989">
    <property type="entry name" value="ARM-like"/>
</dbReference>
<dbReference type="Gene3D" id="1.25.10.10">
    <property type="entry name" value="Leucine-rich Repeat Variant"/>
    <property type="match status" value="1"/>
</dbReference>
<dbReference type="SUPFAM" id="SSF48371">
    <property type="entry name" value="ARM repeat"/>
    <property type="match status" value="1"/>
</dbReference>
<dbReference type="InterPro" id="IPR016024">
    <property type="entry name" value="ARM-type_fold"/>
</dbReference>
<proteinExistence type="predicted"/>
<evidence type="ECO:0000313" key="3">
    <source>
        <dbReference type="Proteomes" id="UP001470230"/>
    </source>
</evidence>
<gene>
    <name evidence="2" type="ORF">M9Y10_022612</name>
</gene>